<keyword evidence="3" id="KW-1185">Reference proteome</keyword>
<dbReference type="Proteomes" id="UP000198860">
    <property type="component" value="Unassembled WGS sequence"/>
</dbReference>
<dbReference type="SUPFAM" id="SSF54427">
    <property type="entry name" value="NTF2-like"/>
    <property type="match status" value="1"/>
</dbReference>
<name>A0A1H0HG10_HALAD</name>
<dbReference type="RefSeq" id="WP_089651287.1">
    <property type="nucleotide sequence ID" value="NZ_FNIZ01000003.1"/>
</dbReference>
<evidence type="ECO:0000313" key="3">
    <source>
        <dbReference type="Proteomes" id="UP000198860"/>
    </source>
</evidence>
<dbReference type="OrthoDB" id="2720594at2"/>
<sequence>MKRSRSPMIFIFVLGLIVILAIVLTIFFMTRPGQRAESTIEQFYLHEQQGKFSDSWELFHSQMKEKFTKGHYIQDRAHVFMNHFGVESFEFVLGDLKKLDQWTMEKGSKPLSPVYQATVIQTYKGKYGLFRLHQDVYVAEEKGEWRILWDYHK</sequence>
<gene>
    <name evidence="2" type="ORF">SAMN05421677_103162</name>
</gene>
<feature type="transmembrane region" description="Helical" evidence="1">
    <location>
        <begin position="7"/>
        <end position="29"/>
    </location>
</feature>
<dbReference type="STRING" id="240303.SAMN05421677_103162"/>
<dbReference type="EMBL" id="FNIZ01000003">
    <property type="protein sequence ID" value="SDO18098.1"/>
    <property type="molecule type" value="Genomic_DNA"/>
</dbReference>
<keyword evidence="1" id="KW-0812">Transmembrane</keyword>
<evidence type="ECO:0000313" key="2">
    <source>
        <dbReference type="EMBL" id="SDO18098.1"/>
    </source>
</evidence>
<dbReference type="InterPro" id="IPR032710">
    <property type="entry name" value="NTF2-like_dom_sf"/>
</dbReference>
<proteinExistence type="predicted"/>
<reference evidence="3" key="1">
    <citation type="submission" date="2016-10" db="EMBL/GenBank/DDBJ databases">
        <authorList>
            <person name="Varghese N."/>
            <person name="Submissions S."/>
        </authorList>
    </citation>
    <scope>NUCLEOTIDE SEQUENCE [LARGE SCALE GENOMIC DNA]</scope>
    <source>
        <strain evidence="3">CGMCC 1.3703</strain>
    </source>
</reference>
<evidence type="ECO:0008006" key="4">
    <source>
        <dbReference type="Google" id="ProtNLM"/>
    </source>
</evidence>
<evidence type="ECO:0000256" key="1">
    <source>
        <dbReference type="SAM" id="Phobius"/>
    </source>
</evidence>
<keyword evidence="1" id="KW-1133">Transmembrane helix</keyword>
<keyword evidence="1" id="KW-0472">Membrane</keyword>
<protein>
    <recommendedName>
        <fullName evidence="4">DUF4829 domain-containing protein</fullName>
    </recommendedName>
</protein>
<dbReference type="AlphaFoldDB" id="A0A1H0HG10"/>
<organism evidence="2 3">
    <name type="scientific">Halobacillus aidingensis</name>
    <dbReference type="NCBI Taxonomy" id="240303"/>
    <lineage>
        <taxon>Bacteria</taxon>
        <taxon>Bacillati</taxon>
        <taxon>Bacillota</taxon>
        <taxon>Bacilli</taxon>
        <taxon>Bacillales</taxon>
        <taxon>Bacillaceae</taxon>
        <taxon>Halobacillus</taxon>
    </lineage>
</organism>
<accession>A0A1H0HG10</accession>